<dbReference type="InterPro" id="IPR007110">
    <property type="entry name" value="Ig-like_dom"/>
</dbReference>
<proteinExistence type="inferred from homology"/>
<dbReference type="InterPro" id="IPR036179">
    <property type="entry name" value="Ig-like_dom_sf"/>
</dbReference>
<dbReference type="Proteomes" id="UP000694520">
    <property type="component" value="Chromosome 2"/>
</dbReference>
<keyword evidence="3" id="KW-0547">Nucleotide-binding</keyword>
<evidence type="ECO:0000256" key="2">
    <source>
        <dbReference type="ARBA" id="ARBA00022737"/>
    </source>
</evidence>
<dbReference type="PROSITE" id="PS50835">
    <property type="entry name" value="IG_LIKE"/>
    <property type="match status" value="1"/>
</dbReference>
<dbReference type="PANTHER" id="PTHR47633">
    <property type="entry name" value="IMMUNOGLOBULIN"/>
    <property type="match status" value="1"/>
</dbReference>
<keyword evidence="9" id="KW-1185">Reference proteome</keyword>
<evidence type="ECO:0000313" key="9">
    <source>
        <dbReference type="Proteomes" id="UP000694520"/>
    </source>
</evidence>
<keyword evidence="2" id="KW-0677">Repeat</keyword>
<evidence type="ECO:0000256" key="6">
    <source>
        <dbReference type="SAM" id="MobiDB-lite"/>
    </source>
</evidence>
<sequence>MSTPGLCDFADLIRSLTPDYSTSCLSLPAHPTFFQTSLWHCFSSVSPPGGSTSPFSSPITSDEEYLSPPEEFPEPGETWPGAPTMKLSPGQNRRSSDTGSKAPPTFKVRPPKASPQLPIPLCGPLFLGPHQAPARPGALSHQPFLPRVGLHQTGVEETSDPGSPSPRSQSWALSHLTPRGPLQVSLMDQSVREGQDVTMSIRVQGEPKPVVSWLRNRQPVRPDQRRFAEEAEDGLCRLRILAAERGDAGFYTCKAVNEYGARQCEARLEVRGE</sequence>
<dbReference type="Pfam" id="PF16650">
    <property type="entry name" value="SPEG_u2"/>
    <property type="match status" value="1"/>
</dbReference>
<feature type="compositionally biased region" description="Low complexity" evidence="6">
    <location>
        <begin position="50"/>
        <end position="60"/>
    </location>
</feature>
<reference evidence="8" key="2">
    <citation type="submission" date="2025-08" db="UniProtKB">
        <authorList>
            <consortium name="Ensembl"/>
        </authorList>
    </citation>
    <scope>IDENTIFICATION</scope>
</reference>
<dbReference type="SMART" id="SM00409">
    <property type="entry name" value="IG"/>
    <property type="match status" value="1"/>
</dbReference>
<dbReference type="InterPro" id="IPR013098">
    <property type="entry name" value="Ig_I-set"/>
</dbReference>
<dbReference type="CDD" id="cd20975">
    <property type="entry name" value="IgI_APEG-1_like"/>
    <property type="match status" value="1"/>
</dbReference>
<accession>A0A8B9Y4H0</accession>
<dbReference type="SUPFAM" id="SSF48726">
    <property type="entry name" value="Immunoglobulin"/>
    <property type="match status" value="1"/>
</dbReference>
<feature type="region of interest" description="Disordered" evidence="6">
    <location>
        <begin position="50"/>
        <end position="115"/>
    </location>
</feature>
<dbReference type="Pfam" id="PF07679">
    <property type="entry name" value="I-set"/>
    <property type="match status" value="1"/>
</dbReference>
<dbReference type="FunFam" id="2.60.40.10:FF:000145">
    <property type="entry name" value="Myosin light chain kinase, smooth muscle"/>
    <property type="match status" value="1"/>
</dbReference>
<feature type="domain" description="Ig-like" evidence="7">
    <location>
        <begin position="178"/>
        <end position="269"/>
    </location>
</feature>
<evidence type="ECO:0000259" key="7">
    <source>
        <dbReference type="PROSITE" id="PS50835"/>
    </source>
</evidence>
<organism evidence="8 9">
    <name type="scientific">Bos mutus grunniens</name>
    <name type="common">Wild yak</name>
    <name type="synonym">Bos grunniens</name>
    <dbReference type="NCBI Taxonomy" id="30521"/>
    <lineage>
        <taxon>Eukaryota</taxon>
        <taxon>Metazoa</taxon>
        <taxon>Chordata</taxon>
        <taxon>Craniata</taxon>
        <taxon>Vertebrata</taxon>
        <taxon>Euteleostomi</taxon>
        <taxon>Mammalia</taxon>
        <taxon>Eutheria</taxon>
        <taxon>Laurasiatheria</taxon>
        <taxon>Artiodactyla</taxon>
        <taxon>Ruminantia</taxon>
        <taxon>Pecora</taxon>
        <taxon>Bovidae</taxon>
        <taxon>Bovinae</taxon>
        <taxon>Bos</taxon>
    </lineage>
</organism>
<dbReference type="AlphaFoldDB" id="A0A8B9Y4H0"/>
<dbReference type="Ensembl" id="ENSBGRT00000036707.1">
    <property type="protein sequence ID" value="ENSBGRP00000031723.1"/>
    <property type="gene ID" value="ENSBGRG00000019838.1"/>
</dbReference>
<dbReference type="Gene3D" id="2.60.40.10">
    <property type="entry name" value="Immunoglobulins"/>
    <property type="match status" value="1"/>
</dbReference>
<comment type="similarity">
    <text evidence="1">Belongs to the protein kinase superfamily. CAMK Ser/Thr protein kinase family.</text>
</comment>
<evidence type="ECO:0000256" key="5">
    <source>
        <dbReference type="ARBA" id="ARBA00023319"/>
    </source>
</evidence>
<dbReference type="InterPro" id="IPR003599">
    <property type="entry name" value="Ig_sub"/>
</dbReference>
<keyword evidence="4" id="KW-0067">ATP-binding</keyword>
<protein>
    <recommendedName>
        <fullName evidence="7">Ig-like domain-containing protein</fullName>
    </recommendedName>
</protein>
<evidence type="ECO:0000256" key="3">
    <source>
        <dbReference type="ARBA" id="ARBA00022741"/>
    </source>
</evidence>
<evidence type="ECO:0000256" key="1">
    <source>
        <dbReference type="ARBA" id="ARBA00006692"/>
    </source>
</evidence>
<name>A0A8B9Y4H0_BOSMU</name>
<reference evidence="8" key="3">
    <citation type="submission" date="2025-09" db="UniProtKB">
        <authorList>
            <consortium name="Ensembl"/>
        </authorList>
    </citation>
    <scope>IDENTIFICATION</scope>
</reference>
<dbReference type="GeneTree" id="ENSGT00940000161126"/>
<evidence type="ECO:0000256" key="4">
    <source>
        <dbReference type="ARBA" id="ARBA00022840"/>
    </source>
</evidence>
<feature type="compositionally biased region" description="Polar residues" evidence="6">
    <location>
        <begin position="89"/>
        <end position="99"/>
    </location>
</feature>
<keyword evidence="5" id="KW-0393">Immunoglobulin domain</keyword>
<dbReference type="InterPro" id="IPR003598">
    <property type="entry name" value="Ig_sub2"/>
</dbReference>
<reference evidence="8" key="1">
    <citation type="submission" date="2019-05" db="EMBL/GenBank/DDBJ databases">
        <authorList>
            <person name="Zhang S."/>
            <person name="Liu J."/>
        </authorList>
    </citation>
    <scope>NUCLEOTIDE SEQUENCE [LARGE SCALE GENOMIC DNA]</scope>
</reference>
<evidence type="ECO:0000313" key="8">
    <source>
        <dbReference type="Ensembl" id="ENSBGRP00000031723.1"/>
    </source>
</evidence>
<dbReference type="GO" id="GO:0005524">
    <property type="term" value="F:ATP binding"/>
    <property type="evidence" value="ECO:0007669"/>
    <property type="project" value="UniProtKB-KW"/>
</dbReference>
<dbReference type="InterPro" id="IPR013783">
    <property type="entry name" value="Ig-like_fold"/>
</dbReference>
<dbReference type="SMART" id="SM00408">
    <property type="entry name" value="IGc2"/>
    <property type="match status" value="1"/>
</dbReference>